<name>A0ABS1U4I6_9PROT</name>
<gene>
    <name evidence="2" type="ORF">JMJ56_16360</name>
</gene>
<keyword evidence="3" id="KW-1185">Reference proteome</keyword>
<protein>
    <submittedName>
        <fullName evidence="2">Uncharacterized protein</fullName>
    </submittedName>
</protein>
<sequence length="123" mass="13671">MAHDAGSHSADRRPTGLGQPRTPDGRYFVVRGRLWRLSNPALDPAERERLVQQLMTARRAVRMAKGDPDALRAARSSVDAAKRALGERGLPWWTDGAPDYNRRLVGNTPYADWYETVSAKDAG</sequence>
<evidence type="ECO:0000313" key="2">
    <source>
        <dbReference type="EMBL" id="MBL6079592.1"/>
    </source>
</evidence>
<feature type="region of interest" description="Disordered" evidence="1">
    <location>
        <begin position="1"/>
        <end position="24"/>
    </location>
</feature>
<dbReference type="Proteomes" id="UP000660885">
    <property type="component" value="Unassembled WGS sequence"/>
</dbReference>
<dbReference type="RefSeq" id="WP_202832835.1">
    <property type="nucleotide sequence ID" value="NZ_JAETWB010000007.1"/>
</dbReference>
<feature type="compositionally biased region" description="Basic and acidic residues" evidence="1">
    <location>
        <begin position="1"/>
        <end position="14"/>
    </location>
</feature>
<organism evidence="2 3">
    <name type="scientific">Belnapia arida</name>
    <dbReference type="NCBI Taxonomy" id="2804533"/>
    <lineage>
        <taxon>Bacteria</taxon>
        <taxon>Pseudomonadati</taxon>
        <taxon>Pseudomonadota</taxon>
        <taxon>Alphaproteobacteria</taxon>
        <taxon>Acetobacterales</taxon>
        <taxon>Roseomonadaceae</taxon>
        <taxon>Belnapia</taxon>
    </lineage>
</organism>
<proteinExistence type="predicted"/>
<evidence type="ECO:0000256" key="1">
    <source>
        <dbReference type="SAM" id="MobiDB-lite"/>
    </source>
</evidence>
<dbReference type="EMBL" id="JAETWB010000007">
    <property type="protein sequence ID" value="MBL6079592.1"/>
    <property type="molecule type" value="Genomic_DNA"/>
</dbReference>
<accession>A0ABS1U4I6</accession>
<evidence type="ECO:0000313" key="3">
    <source>
        <dbReference type="Proteomes" id="UP000660885"/>
    </source>
</evidence>
<comment type="caution">
    <text evidence="2">The sequence shown here is derived from an EMBL/GenBank/DDBJ whole genome shotgun (WGS) entry which is preliminary data.</text>
</comment>
<reference evidence="2 3" key="1">
    <citation type="submission" date="2021-01" db="EMBL/GenBank/DDBJ databases">
        <title>Belnapia mucosa sp. nov. and Belnapia arida sp. nov., isolated from the Tabernas Desert (Almeria, Spain).</title>
        <authorList>
            <person name="Molina-Menor E."/>
            <person name="Vidal-Verdu A."/>
            <person name="Calonge A."/>
            <person name="Satari L."/>
            <person name="Pereto J."/>
            <person name="Porcar M."/>
        </authorList>
    </citation>
    <scope>NUCLEOTIDE SEQUENCE [LARGE SCALE GENOMIC DNA]</scope>
    <source>
        <strain evidence="2 3">T18</strain>
    </source>
</reference>